<dbReference type="Proteomes" id="UP000006804">
    <property type="component" value="Chromosome"/>
</dbReference>
<dbReference type="AlphaFoldDB" id="F7YX25"/>
<dbReference type="PATRIC" id="fig|688269.3.peg.542"/>
<dbReference type="STRING" id="688269.Theth_0522"/>
<dbReference type="OrthoDB" id="37476at2"/>
<dbReference type="HOGENOM" id="CLU_1703402_0_0_0"/>
<dbReference type="KEGG" id="tta:Theth_0522"/>
<accession>F7YX25</accession>
<dbReference type="RefSeq" id="WP_013931834.1">
    <property type="nucleotide sequence ID" value="NC_015707.1"/>
</dbReference>
<dbReference type="EMBL" id="CP002351">
    <property type="protein sequence ID" value="AEH50611.1"/>
    <property type="molecule type" value="Genomic_DNA"/>
</dbReference>
<sequence>MLVIRYPLSLNVARKLTVKDIVKYTGRMILISREAFERIIFYEKAEGLIPEFIMGEIVVFGSITPNKLGVVFEESFEPFLEKIFLFGAVAVVSDVPVVSNHYFKRFARIMFAPVSNIEVLSNRTIAYADLQDKAVREIEVQDLMLRVVIDSEGNTRRVETK</sequence>
<proteinExistence type="predicted"/>
<organism evidence="1 2">
    <name type="scientific">Pseudothermotoga thermarum DSM 5069</name>
    <dbReference type="NCBI Taxonomy" id="688269"/>
    <lineage>
        <taxon>Bacteria</taxon>
        <taxon>Thermotogati</taxon>
        <taxon>Thermotogota</taxon>
        <taxon>Thermotogae</taxon>
        <taxon>Thermotogales</taxon>
        <taxon>Thermotogaceae</taxon>
        <taxon>Pseudothermotoga</taxon>
    </lineage>
</organism>
<evidence type="ECO:0000313" key="1">
    <source>
        <dbReference type="EMBL" id="AEH50611.1"/>
    </source>
</evidence>
<name>F7YX25_9THEM</name>
<keyword evidence="2" id="KW-1185">Reference proteome</keyword>
<reference evidence="1 2" key="1">
    <citation type="submission" date="2010-11" db="EMBL/GenBank/DDBJ databases">
        <title>The complete genome of Thermotoga thermarum DSM 5069.</title>
        <authorList>
            <consortium name="US DOE Joint Genome Institute (JGI-PGF)"/>
            <person name="Lucas S."/>
            <person name="Copeland A."/>
            <person name="Lapidus A."/>
            <person name="Bruce D."/>
            <person name="Goodwin L."/>
            <person name="Pitluck S."/>
            <person name="Kyrpides N."/>
            <person name="Mavromatis K."/>
            <person name="Ivanova N."/>
            <person name="Zeytun A."/>
            <person name="Brettin T."/>
            <person name="Detter J.C."/>
            <person name="Tapia R."/>
            <person name="Han C."/>
            <person name="Land M."/>
            <person name="Hauser L."/>
            <person name="Markowitz V."/>
            <person name="Cheng J.-F."/>
            <person name="Hugenholtz P."/>
            <person name="Woyke T."/>
            <person name="Wu D."/>
            <person name="Spring S."/>
            <person name="Schroeder M."/>
            <person name="Brambilla E."/>
            <person name="Klenk H.-P."/>
            <person name="Eisen J.A."/>
        </authorList>
    </citation>
    <scope>NUCLEOTIDE SEQUENCE [LARGE SCALE GENOMIC DNA]</scope>
    <source>
        <strain evidence="1 2">DSM 5069</strain>
    </source>
</reference>
<gene>
    <name evidence="1" type="ORF">Theth_0522</name>
</gene>
<protein>
    <submittedName>
        <fullName evidence="1">Uncharacterized protein</fullName>
    </submittedName>
</protein>
<evidence type="ECO:0000313" key="2">
    <source>
        <dbReference type="Proteomes" id="UP000006804"/>
    </source>
</evidence>